<dbReference type="KEGG" id="ppec:H9W90_08870"/>
<evidence type="ECO:0000313" key="1">
    <source>
        <dbReference type="EMBL" id="QNM84322.1"/>
    </source>
</evidence>
<dbReference type="AlphaFoldDB" id="A0A7G9L6S3"/>
<dbReference type="EMBL" id="CP060695">
    <property type="protein sequence ID" value="QNM84322.1"/>
    <property type="molecule type" value="Genomic_DNA"/>
</dbReference>
<reference evidence="1 2" key="1">
    <citation type="submission" date="2020-08" db="EMBL/GenBank/DDBJ databases">
        <title>Polaribacter sp. L12M9 isolated from gut of the Korean scallop.</title>
        <authorList>
            <person name="Jeong Y.S."/>
        </authorList>
    </citation>
    <scope>NUCLEOTIDE SEQUENCE [LARGE SCALE GENOMIC DNA]</scope>
    <source>
        <strain evidence="1 2">L12M9</strain>
    </source>
</reference>
<keyword evidence="2" id="KW-1185">Reference proteome</keyword>
<dbReference type="RefSeq" id="WP_187481266.1">
    <property type="nucleotide sequence ID" value="NZ_CP060695.1"/>
</dbReference>
<dbReference type="Proteomes" id="UP000515808">
    <property type="component" value="Chromosome"/>
</dbReference>
<protein>
    <submittedName>
        <fullName evidence="1">Uncharacterized protein</fullName>
    </submittedName>
</protein>
<gene>
    <name evidence="1" type="ORF">H9W90_08870</name>
</gene>
<evidence type="ECO:0000313" key="2">
    <source>
        <dbReference type="Proteomes" id="UP000515808"/>
    </source>
</evidence>
<accession>A0A7G9L6S3</accession>
<name>A0A7G9L6S3_9FLAO</name>
<organism evidence="1 2">
    <name type="scientific">Polaribacter pectinis</name>
    <dbReference type="NCBI Taxonomy" id="2738844"/>
    <lineage>
        <taxon>Bacteria</taxon>
        <taxon>Pseudomonadati</taxon>
        <taxon>Bacteroidota</taxon>
        <taxon>Flavobacteriia</taxon>
        <taxon>Flavobacteriales</taxon>
        <taxon>Flavobacteriaceae</taxon>
    </lineage>
</organism>
<proteinExistence type="predicted"/>
<sequence>MSGNWFLDFSDEFQVTSLDLTKWYKSISTKIRSPRTNLGVTDWCWIVENVF</sequence>